<dbReference type="EMBL" id="JACIBV010000001">
    <property type="protein sequence ID" value="MBB3728087.1"/>
    <property type="molecule type" value="Genomic_DNA"/>
</dbReference>
<reference evidence="1 2" key="1">
    <citation type="submission" date="2020-08" db="EMBL/GenBank/DDBJ databases">
        <title>Sequencing the genomes of 1000 actinobacteria strains.</title>
        <authorList>
            <person name="Klenk H.-P."/>
        </authorList>
    </citation>
    <scope>NUCLEOTIDE SEQUENCE [LARGE SCALE GENOMIC DNA]</scope>
    <source>
        <strain evidence="1 2">DSM 44320</strain>
    </source>
</reference>
<keyword evidence="2" id="KW-1185">Reference proteome</keyword>
<protein>
    <submittedName>
        <fullName evidence="1">Uncharacterized protein</fullName>
    </submittedName>
</protein>
<name>A0A7W5VHU5_9ACTN</name>
<dbReference type="RefSeq" id="WP_183649580.1">
    <property type="nucleotide sequence ID" value="NZ_JACIBV010000001.1"/>
</dbReference>
<gene>
    <name evidence="1" type="ORF">FHR33_003947</name>
</gene>
<evidence type="ECO:0000313" key="2">
    <source>
        <dbReference type="Proteomes" id="UP000579945"/>
    </source>
</evidence>
<dbReference type="AlphaFoldDB" id="A0A7W5VHU5"/>
<comment type="caution">
    <text evidence="1">The sequence shown here is derived from an EMBL/GenBank/DDBJ whole genome shotgun (WGS) entry which is preliminary data.</text>
</comment>
<evidence type="ECO:0000313" key="1">
    <source>
        <dbReference type="EMBL" id="MBB3728087.1"/>
    </source>
</evidence>
<dbReference type="Proteomes" id="UP000579945">
    <property type="component" value="Unassembled WGS sequence"/>
</dbReference>
<organism evidence="1 2">
    <name type="scientific">Nonomuraea dietziae</name>
    <dbReference type="NCBI Taxonomy" id="65515"/>
    <lineage>
        <taxon>Bacteria</taxon>
        <taxon>Bacillati</taxon>
        <taxon>Actinomycetota</taxon>
        <taxon>Actinomycetes</taxon>
        <taxon>Streptosporangiales</taxon>
        <taxon>Streptosporangiaceae</taxon>
        <taxon>Nonomuraea</taxon>
    </lineage>
</organism>
<proteinExistence type="predicted"/>
<sequence length="237" mass="26221">MSGWEAAKARMYDVFGHVPRPERVAGCPHCVEPGEERCLLSWPVASVEAGSLARYAAKALTTWGGVLEFRYFLPRLLECATADAFSYPDPEIVLGKLASADWRAWPEEERDAVTDFLCEWWDQTLRHHPARSPIDTVLCALAATGMDLTSCLDAWSGLDTDASIRHLHDFVMTGWSGRRLTNAFWNRDSPAHEQALTWLTGGPAAAAVEAAFARESREDLLELLTAIHTVITPRSPG</sequence>
<accession>A0A7W5VHU5</accession>
<dbReference type="GeneID" id="95390349"/>